<dbReference type="GO" id="GO:0008202">
    <property type="term" value="P:steroid metabolic process"/>
    <property type="evidence" value="ECO:0007669"/>
    <property type="project" value="TreeGrafter"/>
</dbReference>
<gene>
    <name evidence="8" type="ORF">BDV96DRAFT_493706</name>
</gene>
<dbReference type="OrthoDB" id="415825at2759"/>
<dbReference type="GO" id="GO:0000246">
    <property type="term" value="F:Delta24(24-1) sterol reductase activity"/>
    <property type="evidence" value="ECO:0007669"/>
    <property type="project" value="TreeGrafter"/>
</dbReference>
<evidence type="ECO:0000313" key="9">
    <source>
        <dbReference type="Proteomes" id="UP000799770"/>
    </source>
</evidence>
<name>A0A6A5Z6P8_9PLEO</name>
<keyword evidence="6" id="KW-0472">Membrane</keyword>
<dbReference type="Proteomes" id="UP000799770">
    <property type="component" value="Unassembled WGS sequence"/>
</dbReference>
<feature type="domain" description="FAD-binding PCMH-type" evidence="7">
    <location>
        <begin position="1"/>
        <end position="171"/>
    </location>
</feature>
<dbReference type="InterPro" id="IPR006094">
    <property type="entry name" value="Oxid_FAD_bind_N"/>
</dbReference>
<dbReference type="PANTHER" id="PTHR10801:SF0">
    <property type="entry name" value="DELTA(24)-STEROL REDUCTASE"/>
    <property type="match status" value="1"/>
</dbReference>
<dbReference type="PANTHER" id="PTHR10801">
    <property type="entry name" value="24-DEHYDROCHOLESTEROL REDUCTASE"/>
    <property type="match status" value="1"/>
</dbReference>
<proteinExistence type="predicted"/>
<dbReference type="PROSITE" id="PS51387">
    <property type="entry name" value="FAD_PCMH"/>
    <property type="match status" value="1"/>
</dbReference>
<dbReference type="EC" id="1.3.1.72" evidence="2"/>
<comment type="subcellular location">
    <subcellularLocation>
        <location evidence="1">Membrane</location>
        <topology evidence="1">Single-pass membrane protein</topology>
    </subcellularLocation>
</comment>
<dbReference type="InterPro" id="IPR016166">
    <property type="entry name" value="FAD-bd_PCMH"/>
</dbReference>
<dbReference type="AlphaFoldDB" id="A0A6A5Z6P8"/>
<keyword evidence="4" id="KW-1133">Transmembrane helix</keyword>
<organism evidence="8 9">
    <name type="scientific">Lophiotrema nucula</name>
    <dbReference type="NCBI Taxonomy" id="690887"/>
    <lineage>
        <taxon>Eukaryota</taxon>
        <taxon>Fungi</taxon>
        <taxon>Dikarya</taxon>
        <taxon>Ascomycota</taxon>
        <taxon>Pezizomycotina</taxon>
        <taxon>Dothideomycetes</taxon>
        <taxon>Pleosporomycetidae</taxon>
        <taxon>Pleosporales</taxon>
        <taxon>Lophiotremataceae</taxon>
        <taxon>Lophiotrema</taxon>
    </lineage>
</organism>
<evidence type="ECO:0000256" key="2">
    <source>
        <dbReference type="ARBA" id="ARBA00012405"/>
    </source>
</evidence>
<evidence type="ECO:0000259" key="7">
    <source>
        <dbReference type="PROSITE" id="PS51387"/>
    </source>
</evidence>
<dbReference type="GO" id="GO:0050614">
    <property type="term" value="F:Delta24-sterol reductase activity"/>
    <property type="evidence" value="ECO:0007669"/>
    <property type="project" value="UniProtKB-EC"/>
</dbReference>
<dbReference type="EMBL" id="ML977324">
    <property type="protein sequence ID" value="KAF2114995.1"/>
    <property type="molecule type" value="Genomic_DNA"/>
</dbReference>
<keyword evidence="9" id="KW-1185">Reference proteome</keyword>
<sequence>MAYTPHDHDIAVQKLSNEVKTLHESKTPFRINHGSTNSTRVRAAGTPELNIAHLNNIISVDKYSKSAIVEPNVPLDKLVPATLKQGLLPPVVMEFPGITVGGGFSGASAESSSWREGLFDCSITSIEVILGNGETVRAEKGGDNADLFSMARCALGTLGVVTLLTVRLIEAKDFVEVTYHRTTSVKSTIDKVAELCEGEYEKETKMGQGGFDFIEGIQFSTTHGVVTTGRLAASASKPNTRVQRFDRGKDPWFYQHARGITADSGANTHVELVPTTSYLFRHDRGAFWSGDTFFSTFAIPNNAFFRWFFNPALTTRAVYKNMHANGGPETNIVQDLIIPKATAEEFANYVIDELGIWPLWVCPIGGKDQLRKHKLSKKEDLFINFGVWGTGPDSPPEFRRVNRRMESVLNRLRGMKVLYAYSFYTEDEFWSIYDKQRYLDARKKYHAEALPDIYEKVRRRESPAPVEEKDKPLGQRVLERLFKIWPFGGLIVGAMAWWGKFGE</sequence>
<dbReference type="GO" id="GO:0016020">
    <property type="term" value="C:membrane"/>
    <property type="evidence" value="ECO:0007669"/>
    <property type="project" value="UniProtKB-SubCell"/>
</dbReference>
<dbReference type="SUPFAM" id="SSF56176">
    <property type="entry name" value="FAD-binding/transporter-associated domain-like"/>
    <property type="match status" value="1"/>
</dbReference>
<evidence type="ECO:0000256" key="5">
    <source>
        <dbReference type="ARBA" id="ARBA00023002"/>
    </source>
</evidence>
<evidence type="ECO:0000256" key="3">
    <source>
        <dbReference type="ARBA" id="ARBA00022692"/>
    </source>
</evidence>
<evidence type="ECO:0000313" key="8">
    <source>
        <dbReference type="EMBL" id="KAF2114995.1"/>
    </source>
</evidence>
<evidence type="ECO:0000256" key="4">
    <source>
        <dbReference type="ARBA" id="ARBA00022989"/>
    </source>
</evidence>
<dbReference type="GO" id="GO:0071949">
    <property type="term" value="F:FAD binding"/>
    <property type="evidence" value="ECO:0007669"/>
    <property type="project" value="InterPro"/>
</dbReference>
<evidence type="ECO:0000256" key="6">
    <source>
        <dbReference type="ARBA" id="ARBA00023136"/>
    </source>
</evidence>
<dbReference type="Pfam" id="PF01565">
    <property type="entry name" value="FAD_binding_4"/>
    <property type="match status" value="1"/>
</dbReference>
<keyword evidence="3" id="KW-0812">Transmembrane</keyword>
<protein>
    <recommendedName>
        <fullName evidence="2">Delta(24)-sterol reductase</fullName>
        <ecNumber evidence="2">1.3.1.72</ecNumber>
    </recommendedName>
</protein>
<evidence type="ECO:0000256" key="1">
    <source>
        <dbReference type="ARBA" id="ARBA00004167"/>
    </source>
</evidence>
<reference evidence="8" key="1">
    <citation type="journal article" date="2020" name="Stud. Mycol.">
        <title>101 Dothideomycetes genomes: a test case for predicting lifestyles and emergence of pathogens.</title>
        <authorList>
            <person name="Haridas S."/>
            <person name="Albert R."/>
            <person name="Binder M."/>
            <person name="Bloem J."/>
            <person name="Labutti K."/>
            <person name="Salamov A."/>
            <person name="Andreopoulos B."/>
            <person name="Baker S."/>
            <person name="Barry K."/>
            <person name="Bills G."/>
            <person name="Bluhm B."/>
            <person name="Cannon C."/>
            <person name="Castanera R."/>
            <person name="Culley D."/>
            <person name="Daum C."/>
            <person name="Ezra D."/>
            <person name="Gonzalez J."/>
            <person name="Henrissat B."/>
            <person name="Kuo A."/>
            <person name="Liang C."/>
            <person name="Lipzen A."/>
            <person name="Lutzoni F."/>
            <person name="Magnuson J."/>
            <person name="Mondo S."/>
            <person name="Nolan M."/>
            <person name="Ohm R."/>
            <person name="Pangilinan J."/>
            <person name="Park H.-J."/>
            <person name="Ramirez L."/>
            <person name="Alfaro M."/>
            <person name="Sun H."/>
            <person name="Tritt A."/>
            <person name="Yoshinaga Y."/>
            <person name="Zwiers L.-H."/>
            <person name="Turgeon B."/>
            <person name="Goodwin S."/>
            <person name="Spatafora J."/>
            <person name="Crous P."/>
            <person name="Grigoriev I."/>
        </authorList>
    </citation>
    <scope>NUCLEOTIDE SEQUENCE</scope>
    <source>
        <strain evidence="8">CBS 627.86</strain>
    </source>
</reference>
<accession>A0A6A5Z6P8</accession>
<dbReference type="InterPro" id="IPR016169">
    <property type="entry name" value="FAD-bd_PCMH_sub2"/>
</dbReference>
<dbReference type="GO" id="GO:0005737">
    <property type="term" value="C:cytoplasm"/>
    <property type="evidence" value="ECO:0007669"/>
    <property type="project" value="TreeGrafter"/>
</dbReference>
<dbReference type="InterPro" id="IPR040165">
    <property type="entry name" value="Diminuto-like"/>
</dbReference>
<dbReference type="InterPro" id="IPR036318">
    <property type="entry name" value="FAD-bd_PCMH-like_sf"/>
</dbReference>
<keyword evidence="5" id="KW-0560">Oxidoreductase</keyword>
<dbReference type="Gene3D" id="3.30.465.10">
    <property type="match status" value="1"/>
</dbReference>